<dbReference type="SUPFAM" id="SSF55785">
    <property type="entry name" value="PYP-like sensor domain (PAS domain)"/>
    <property type="match status" value="1"/>
</dbReference>
<dbReference type="SUPFAM" id="SSF52172">
    <property type="entry name" value="CheY-like"/>
    <property type="match status" value="1"/>
</dbReference>
<feature type="coiled-coil region" evidence="2">
    <location>
        <begin position="107"/>
        <end position="143"/>
    </location>
</feature>
<proteinExistence type="predicted"/>
<evidence type="ECO:0000313" key="9">
    <source>
        <dbReference type="Proteomes" id="UP000534783"/>
    </source>
</evidence>
<dbReference type="InterPro" id="IPR011006">
    <property type="entry name" value="CheY-like_superfamily"/>
</dbReference>
<dbReference type="InterPro" id="IPR052155">
    <property type="entry name" value="Biofilm_reg_signaling"/>
</dbReference>
<accession>A0A7X6DSL2</accession>
<dbReference type="Gene3D" id="3.30.450.20">
    <property type="entry name" value="PAS domain"/>
    <property type="match status" value="1"/>
</dbReference>
<organism evidence="8 9">
    <name type="scientific">Candidatus Manganitrophus noduliformans</name>
    <dbReference type="NCBI Taxonomy" id="2606439"/>
    <lineage>
        <taxon>Bacteria</taxon>
        <taxon>Pseudomonadati</taxon>
        <taxon>Nitrospirota</taxon>
        <taxon>Nitrospiria</taxon>
        <taxon>Candidatus Troglogloeales</taxon>
        <taxon>Candidatus Manganitrophaceae</taxon>
        <taxon>Candidatus Manganitrophus</taxon>
    </lineage>
</organism>
<protein>
    <submittedName>
        <fullName evidence="8">EAL domain-containing protein</fullName>
    </submittedName>
</protein>
<dbReference type="SMART" id="SM00448">
    <property type="entry name" value="REC"/>
    <property type="match status" value="1"/>
</dbReference>
<feature type="domain" description="EAL" evidence="6">
    <location>
        <begin position="441"/>
        <end position="694"/>
    </location>
</feature>
<dbReference type="Gene3D" id="3.20.20.450">
    <property type="entry name" value="EAL domain"/>
    <property type="match status" value="1"/>
</dbReference>
<feature type="domain" description="PAC" evidence="5">
    <location>
        <begin position="214"/>
        <end position="268"/>
    </location>
</feature>
<dbReference type="InterPro" id="IPR001789">
    <property type="entry name" value="Sig_transdc_resp-reg_receiver"/>
</dbReference>
<feature type="domain" description="PAS" evidence="4">
    <location>
        <begin position="143"/>
        <end position="199"/>
    </location>
</feature>
<dbReference type="AlphaFoldDB" id="A0A7X6DSL2"/>
<evidence type="ECO:0000259" key="7">
    <source>
        <dbReference type="PROSITE" id="PS50887"/>
    </source>
</evidence>
<dbReference type="CDD" id="cd00130">
    <property type="entry name" value="PAS"/>
    <property type="match status" value="1"/>
</dbReference>
<evidence type="ECO:0000256" key="1">
    <source>
        <dbReference type="PROSITE-ProRule" id="PRU00169"/>
    </source>
</evidence>
<dbReference type="Gene3D" id="3.40.50.2300">
    <property type="match status" value="1"/>
</dbReference>
<feature type="domain" description="Response regulatory" evidence="3">
    <location>
        <begin position="6"/>
        <end position="122"/>
    </location>
</feature>
<dbReference type="GO" id="GO:0000160">
    <property type="term" value="P:phosphorelay signal transduction system"/>
    <property type="evidence" value="ECO:0007669"/>
    <property type="project" value="InterPro"/>
</dbReference>
<dbReference type="SMART" id="SM00091">
    <property type="entry name" value="PAS"/>
    <property type="match status" value="1"/>
</dbReference>
<evidence type="ECO:0000259" key="4">
    <source>
        <dbReference type="PROSITE" id="PS50112"/>
    </source>
</evidence>
<dbReference type="Pfam" id="PF00990">
    <property type="entry name" value="GGDEF"/>
    <property type="match status" value="1"/>
</dbReference>
<evidence type="ECO:0000256" key="2">
    <source>
        <dbReference type="SAM" id="Coils"/>
    </source>
</evidence>
<dbReference type="InterPro" id="IPR000700">
    <property type="entry name" value="PAS-assoc_C"/>
</dbReference>
<dbReference type="Pfam" id="PF00563">
    <property type="entry name" value="EAL"/>
    <property type="match status" value="1"/>
</dbReference>
<dbReference type="InterPro" id="IPR035919">
    <property type="entry name" value="EAL_sf"/>
</dbReference>
<evidence type="ECO:0000313" key="8">
    <source>
        <dbReference type="EMBL" id="NKE72646.1"/>
    </source>
</evidence>
<evidence type="ECO:0000259" key="5">
    <source>
        <dbReference type="PROSITE" id="PS50113"/>
    </source>
</evidence>
<evidence type="ECO:0000259" key="3">
    <source>
        <dbReference type="PROSITE" id="PS50110"/>
    </source>
</evidence>
<dbReference type="InterPro" id="IPR000160">
    <property type="entry name" value="GGDEF_dom"/>
</dbReference>
<dbReference type="InterPro" id="IPR001633">
    <property type="entry name" value="EAL_dom"/>
</dbReference>
<dbReference type="InterPro" id="IPR035965">
    <property type="entry name" value="PAS-like_dom_sf"/>
</dbReference>
<dbReference type="PROSITE" id="PS50112">
    <property type="entry name" value="PAS"/>
    <property type="match status" value="1"/>
</dbReference>
<gene>
    <name evidence="8" type="ORF">MNODULE_17995</name>
</gene>
<reference evidence="8 9" key="1">
    <citation type="journal article" date="2020" name="Nature">
        <title>Bacterial chemolithoautotrophy via manganese oxidation.</title>
        <authorList>
            <person name="Yu H."/>
            <person name="Leadbetter J.R."/>
        </authorList>
    </citation>
    <scope>NUCLEOTIDE SEQUENCE [LARGE SCALE GENOMIC DNA]</scope>
    <source>
        <strain evidence="8 9">Mn-1</strain>
    </source>
</reference>
<dbReference type="SMART" id="SM00052">
    <property type="entry name" value="EAL"/>
    <property type="match status" value="1"/>
</dbReference>
<name>A0A7X6DSL2_9BACT</name>
<dbReference type="Gene3D" id="3.30.70.270">
    <property type="match status" value="1"/>
</dbReference>
<dbReference type="PANTHER" id="PTHR44757:SF2">
    <property type="entry name" value="BIOFILM ARCHITECTURE MAINTENANCE PROTEIN MBAA"/>
    <property type="match status" value="1"/>
</dbReference>
<dbReference type="Pfam" id="PF00072">
    <property type="entry name" value="Response_reg"/>
    <property type="match status" value="1"/>
</dbReference>
<keyword evidence="9" id="KW-1185">Reference proteome</keyword>
<dbReference type="Pfam" id="PF13426">
    <property type="entry name" value="PAS_9"/>
    <property type="match status" value="1"/>
</dbReference>
<keyword evidence="2" id="KW-0175">Coiled coil</keyword>
<dbReference type="SUPFAM" id="SSF141868">
    <property type="entry name" value="EAL domain-like"/>
    <property type="match status" value="1"/>
</dbReference>
<dbReference type="CDD" id="cd01948">
    <property type="entry name" value="EAL"/>
    <property type="match status" value="1"/>
</dbReference>
<dbReference type="InterPro" id="IPR043128">
    <property type="entry name" value="Rev_trsase/Diguanyl_cyclase"/>
</dbReference>
<dbReference type="PANTHER" id="PTHR44757">
    <property type="entry name" value="DIGUANYLATE CYCLASE DGCP"/>
    <property type="match status" value="1"/>
</dbReference>
<dbReference type="InterPro" id="IPR001610">
    <property type="entry name" value="PAC"/>
</dbReference>
<dbReference type="PROSITE" id="PS50110">
    <property type="entry name" value="RESPONSE_REGULATORY"/>
    <property type="match status" value="1"/>
</dbReference>
<dbReference type="PROSITE" id="PS50113">
    <property type="entry name" value="PAC"/>
    <property type="match status" value="1"/>
</dbReference>
<dbReference type="RefSeq" id="WP_168062498.1">
    <property type="nucleotide sequence ID" value="NZ_VTOW01000003.1"/>
</dbReference>
<evidence type="ECO:0000259" key="6">
    <source>
        <dbReference type="PROSITE" id="PS50883"/>
    </source>
</evidence>
<dbReference type="SMART" id="SM00267">
    <property type="entry name" value="GGDEF"/>
    <property type="match status" value="1"/>
</dbReference>
<comment type="caution">
    <text evidence="8">The sequence shown here is derived from an EMBL/GenBank/DDBJ whole genome shotgun (WGS) entry which is preliminary data.</text>
</comment>
<dbReference type="CDD" id="cd01949">
    <property type="entry name" value="GGDEF"/>
    <property type="match status" value="1"/>
</dbReference>
<sequence length="700" mass="78903">MGRPLRVLMVEDSENDVRVIVRRLQLGGFLPVFKQVCTAEEMRSALDREPWDLVLSGFLMSNFSGFSALALLQEKKIDIPFIVVSGRIGEEAAVEISKAGAHDYVKKDRLARLVPAVERELREAEVRREREKVQAELRQSAEQLRLQSTALNSAANAVVITNSKGRILWVNPAFFRNSGYTFEEAVGQTLRLLKSGLQPPSFYDHLWKTILSGEVWQGEIINRRKDGSFYTEEMTITPVTDEREGISHFIAIKQDVTQRKKAEETVQHMAFYDPLTDLPNRNNLIDRIHRAIRAEDGGGHPIGLILIDLDRFKEVNETLGHLRGDTLLKELGLRLQSVLFEPDVVAHLGADLFAVLLPKLAKAEDIQFVIEKIQKLLLSPFSIEDLPVAVEASIGVALYPEHARTSEELLRRADIAMHAAKESGSGHALYDPTLDKHHPQRLALMAELRQAIEQNHLLLHYQPKISIRDKKTVGAEALVRWNHPQHGMIPPDEFIGPAERTGLIHPMTYWLLRTAIQQCREWRRAGVDVVVSANLSARNLLDPKLPGTVVELLREGEVPPEFIQFEITESAIMTDPAHAQKMMFTLRDIGIRFSIDDFGIGYSSLKYLQKLPVDQIKVDKSFVMHMIQNTGDAKIVRSTIDLAHNLGLGVVAEGVESESILNRLDEMNCDLAQGYFFTQPLSGEALIRWLSESPWGLKKN</sequence>
<dbReference type="InterPro" id="IPR029787">
    <property type="entry name" value="Nucleotide_cyclase"/>
</dbReference>
<dbReference type="InterPro" id="IPR000014">
    <property type="entry name" value="PAS"/>
</dbReference>
<dbReference type="SUPFAM" id="SSF55073">
    <property type="entry name" value="Nucleotide cyclase"/>
    <property type="match status" value="1"/>
</dbReference>
<dbReference type="NCBIfam" id="TIGR00229">
    <property type="entry name" value="sensory_box"/>
    <property type="match status" value="1"/>
</dbReference>
<dbReference type="PROSITE" id="PS50883">
    <property type="entry name" value="EAL"/>
    <property type="match status" value="1"/>
</dbReference>
<comment type="caution">
    <text evidence="1">Lacks conserved residue(s) required for the propagation of feature annotation.</text>
</comment>
<dbReference type="Proteomes" id="UP000534783">
    <property type="component" value="Unassembled WGS sequence"/>
</dbReference>
<dbReference type="SMART" id="SM00086">
    <property type="entry name" value="PAC"/>
    <property type="match status" value="1"/>
</dbReference>
<dbReference type="EMBL" id="VTOW01000003">
    <property type="protein sequence ID" value="NKE72646.1"/>
    <property type="molecule type" value="Genomic_DNA"/>
</dbReference>
<feature type="domain" description="GGDEF" evidence="7">
    <location>
        <begin position="300"/>
        <end position="433"/>
    </location>
</feature>
<dbReference type="PROSITE" id="PS50887">
    <property type="entry name" value="GGDEF"/>
    <property type="match status" value="1"/>
</dbReference>
<dbReference type="CDD" id="cd00156">
    <property type="entry name" value="REC"/>
    <property type="match status" value="1"/>
</dbReference>
<dbReference type="NCBIfam" id="TIGR00254">
    <property type="entry name" value="GGDEF"/>
    <property type="match status" value="1"/>
</dbReference>